<dbReference type="InterPro" id="IPR012349">
    <property type="entry name" value="Split_barrel_FMN-bd"/>
</dbReference>
<dbReference type="AlphaFoldDB" id="A0A7K3LQ93"/>
<evidence type="ECO:0000313" key="2">
    <source>
        <dbReference type="Proteomes" id="UP000466307"/>
    </source>
</evidence>
<dbReference type="Proteomes" id="UP000466307">
    <property type="component" value="Unassembled WGS sequence"/>
</dbReference>
<proteinExistence type="predicted"/>
<gene>
    <name evidence="1" type="ORF">GYA93_08910</name>
</gene>
<reference evidence="1 2" key="1">
    <citation type="submission" date="2020-01" db="EMBL/GenBank/DDBJ databases">
        <title>Investigation of new actinobacteria for the biodesulphurisation of diesel fuel.</title>
        <authorList>
            <person name="Athi Narayanan S.M."/>
        </authorList>
    </citation>
    <scope>NUCLEOTIDE SEQUENCE [LARGE SCALE GENOMIC DNA]</scope>
    <source>
        <strain evidence="1 2">213E</strain>
    </source>
</reference>
<evidence type="ECO:0000313" key="1">
    <source>
        <dbReference type="EMBL" id="NDK89697.1"/>
    </source>
</evidence>
<protein>
    <submittedName>
        <fullName evidence="1">Nitroreductase family deazaflavin-dependent oxidoreductase</fullName>
    </submittedName>
</protein>
<name>A0A7K3LQ93_9ACTN</name>
<comment type="caution">
    <text evidence="1">The sequence shown here is derived from an EMBL/GenBank/DDBJ whole genome shotgun (WGS) entry which is preliminary data.</text>
</comment>
<dbReference type="NCBIfam" id="TIGR00026">
    <property type="entry name" value="hi_GC_TIGR00026"/>
    <property type="match status" value="1"/>
</dbReference>
<dbReference type="Gene3D" id="2.30.110.10">
    <property type="entry name" value="Electron Transport, Fmn-binding Protein, Chain A"/>
    <property type="match status" value="1"/>
</dbReference>
<sequence>MSAAVRCRWAPRSGCRRDLRLVGAETRRQARRLRRCSNAEQQGSFARCPSLDHNGGLIILSRRRPVAGYPPRNDTPDTPVLLPAPIERIVLGLQPVLGPIARRTPALATITHRGRVTGETFRTPVRAFRGDGVLAVAMIHGTTDWVRNILAAGAADVRLSGTQCHIVNPRVVPVGGDADGLPDAARKALRRSAVFVADIG</sequence>
<keyword evidence="2" id="KW-1185">Reference proteome</keyword>
<dbReference type="GO" id="GO:0016491">
    <property type="term" value="F:oxidoreductase activity"/>
    <property type="evidence" value="ECO:0007669"/>
    <property type="project" value="InterPro"/>
</dbReference>
<dbReference type="EMBL" id="JAADZU010000022">
    <property type="protein sequence ID" value="NDK89697.1"/>
    <property type="molecule type" value="Genomic_DNA"/>
</dbReference>
<dbReference type="InterPro" id="IPR004378">
    <property type="entry name" value="F420H2_quin_Rdtase"/>
</dbReference>
<accession>A0A7K3LQ93</accession>
<organism evidence="1 2">
    <name type="scientific">Gordonia desulfuricans</name>
    <dbReference type="NCBI Taxonomy" id="89051"/>
    <lineage>
        <taxon>Bacteria</taxon>
        <taxon>Bacillati</taxon>
        <taxon>Actinomycetota</taxon>
        <taxon>Actinomycetes</taxon>
        <taxon>Mycobacteriales</taxon>
        <taxon>Gordoniaceae</taxon>
        <taxon>Gordonia</taxon>
    </lineage>
</organism>